<reference evidence="2 3" key="1">
    <citation type="submission" date="2018-06" db="EMBL/GenBank/DDBJ databases">
        <title>Comparative genomics reveals the genomic features of Rhizophagus irregularis, R. cerebriforme, R. diaphanum and Gigaspora rosea, and their symbiotic lifestyle signature.</title>
        <authorList>
            <person name="Morin E."/>
            <person name="San Clemente H."/>
            <person name="Chen E.C.H."/>
            <person name="De La Providencia I."/>
            <person name="Hainaut M."/>
            <person name="Kuo A."/>
            <person name="Kohler A."/>
            <person name="Murat C."/>
            <person name="Tang N."/>
            <person name="Roy S."/>
            <person name="Loubradou J."/>
            <person name="Henrissat B."/>
            <person name="Grigoriev I.V."/>
            <person name="Corradi N."/>
            <person name="Roux C."/>
            <person name="Martin F.M."/>
        </authorList>
    </citation>
    <scope>NUCLEOTIDE SEQUENCE [LARGE SCALE GENOMIC DNA]</scope>
    <source>
        <strain evidence="2 3">DAOM 227022</strain>
    </source>
</reference>
<comment type="caution">
    <text evidence="2">The sequence shown here is derived from an EMBL/GenBank/DDBJ whole genome shotgun (WGS) entry which is preliminary data.</text>
</comment>
<dbReference type="EMBL" id="QKYT01000125">
    <property type="protein sequence ID" value="RIA92496.1"/>
    <property type="molecule type" value="Genomic_DNA"/>
</dbReference>
<name>A0A397T6I0_9GLOM</name>
<dbReference type="InterPro" id="IPR035979">
    <property type="entry name" value="RBD_domain_sf"/>
</dbReference>
<dbReference type="Pfam" id="PF00076">
    <property type="entry name" value="RRM_1"/>
    <property type="match status" value="1"/>
</dbReference>
<keyword evidence="3" id="KW-1185">Reference proteome</keyword>
<dbReference type="GO" id="GO:0003723">
    <property type="term" value="F:RNA binding"/>
    <property type="evidence" value="ECO:0007669"/>
    <property type="project" value="InterPro"/>
</dbReference>
<accession>A0A397T6I0</accession>
<dbReference type="OrthoDB" id="2327301at2759"/>
<evidence type="ECO:0000313" key="2">
    <source>
        <dbReference type="EMBL" id="RIA92496.1"/>
    </source>
</evidence>
<dbReference type="AlphaFoldDB" id="A0A397T6I0"/>
<sequence>MSIRNISIYLLRTSRSNYDWKFASLYRLTSRRGYSTSADNSVETQANNIKTHDSANETITKTNESPSVNIRKSNSFANRRRPNREVNGINPSQTVKQTVPLPSSLLRTWEKSEEMLHLNFLNTDPYIRSYQNTYITKLPLTVTRRDIEMLTKGIFPDHEKIINKIFIVYNNYYKPTGSAWIQFNDSRNAVRFVKYANHKTFYGNKLNIELMDCHGI</sequence>
<organism evidence="2 3">
    <name type="scientific">Glomus cerebriforme</name>
    <dbReference type="NCBI Taxonomy" id="658196"/>
    <lineage>
        <taxon>Eukaryota</taxon>
        <taxon>Fungi</taxon>
        <taxon>Fungi incertae sedis</taxon>
        <taxon>Mucoromycota</taxon>
        <taxon>Glomeromycotina</taxon>
        <taxon>Glomeromycetes</taxon>
        <taxon>Glomerales</taxon>
        <taxon>Glomeraceae</taxon>
        <taxon>Glomus</taxon>
    </lineage>
</organism>
<proteinExistence type="predicted"/>
<dbReference type="SUPFAM" id="SSF54928">
    <property type="entry name" value="RNA-binding domain, RBD"/>
    <property type="match status" value="1"/>
</dbReference>
<dbReference type="Gene3D" id="3.30.70.330">
    <property type="match status" value="1"/>
</dbReference>
<feature type="domain" description="RRM" evidence="1">
    <location>
        <begin position="134"/>
        <end position="206"/>
    </location>
</feature>
<dbReference type="InterPro" id="IPR000504">
    <property type="entry name" value="RRM_dom"/>
</dbReference>
<gene>
    <name evidence="2" type="ORF">C1645_65497</name>
</gene>
<evidence type="ECO:0000259" key="1">
    <source>
        <dbReference type="Pfam" id="PF00076"/>
    </source>
</evidence>
<evidence type="ECO:0000313" key="3">
    <source>
        <dbReference type="Proteomes" id="UP000265703"/>
    </source>
</evidence>
<dbReference type="Proteomes" id="UP000265703">
    <property type="component" value="Unassembled WGS sequence"/>
</dbReference>
<protein>
    <recommendedName>
        <fullName evidence="1">RRM domain-containing protein</fullName>
    </recommendedName>
</protein>
<dbReference type="InterPro" id="IPR012677">
    <property type="entry name" value="Nucleotide-bd_a/b_plait_sf"/>
</dbReference>